<proteinExistence type="predicted"/>
<reference evidence="4 5" key="1">
    <citation type="submission" date="2018-12" db="EMBL/GenBank/DDBJ databases">
        <authorList>
            <consortium name="Pathogen Informatics"/>
        </authorList>
    </citation>
    <scope>NUCLEOTIDE SEQUENCE [LARGE SCALE GENOMIC DNA]</scope>
    <source>
        <strain evidence="4 5">NCTC10126</strain>
    </source>
</reference>
<dbReference type="Proteomes" id="UP000280036">
    <property type="component" value="Unassembled WGS sequence"/>
</dbReference>
<keyword evidence="6" id="KW-1185">Reference proteome</keyword>
<keyword evidence="2" id="KW-1133">Transmembrane helix</keyword>
<keyword evidence="1" id="KW-0175">Coiled coil</keyword>
<evidence type="ECO:0000313" key="5">
    <source>
        <dbReference type="Proteomes" id="UP000280036"/>
    </source>
</evidence>
<evidence type="ECO:0000256" key="1">
    <source>
        <dbReference type="SAM" id="Coils"/>
    </source>
</evidence>
<dbReference type="EMBL" id="UZVY01000001">
    <property type="protein sequence ID" value="VDR41701.1"/>
    <property type="molecule type" value="Genomic_DNA"/>
</dbReference>
<feature type="transmembrane region" description="Helical" evidence="2">
    <location>
        <begin position="12"/>
        <end position="33"/>
    </location>
</feature>
<evidence type="ECO:0000256" key="2">
    <source>
        <dbReference type="SAM" id="Phobius"/>
    </source>
</evidence>
<feature type="coiled-coil region" evidence="1">
    <location>
        <begin position="42"/>
        <end position="76"/>
    </location>
</feature>
<dbReference type="EMBL" id="CP101806">
    <property type="protein sequence ID" value="UUD35528.1"/>
    <property type="molecule type" value="Genomic_DNA"/>
</dbReference>
<evidence type="ECO:0000313" key="4">
    <source>
        <dbReference type="EMBL" id="VDR41701.1"/>
    </source>
</evidence>
<evidence type="ECO:0000313" key="3">
    <source>
        <dbReference type="EMBL" id="UUD35528.1"/>
    </source>
</evidence>
<feature type="coiled-coil region" evidence="1">
    <location>
        <begin position="306"/>
        <end position="333"/>
    </location>
</feature>
<accession>A0A3P8LAF9</accession>
<dbReference type="Proteomes" id="UP001058569">
    <property type="component" value="Chromosome"/>
</dbReference>
<organism evidence="4 5">
    <name type="scientific">Mycoplasmopsis caviae</name>
    <dbReference type="NCBI Taxonomy" id="55603"/>
    <lineage>
        <taxon>Bacteria</taxon>
        <taxon>Bacillati</taxon>
        <taxon>Mycoplasmatota</taxon>
        <taxon>Mycoplasmoidales</taxon>
        <taxon>Metamycoplasmataceae</taxon>
        <taxon>Mycoplasmopsis</taxon>
    </lineage>
</organism>
<evidence type="ECO:0000313" key="6">
    <source>
        <dbReference type="Proteomes" id="UP001058569"/>
    </source>
</evidence>
<gene>
    <name evidence="4" type="ORF">NCTC10126_00180</name>
    <name evidence="3" type="ORF">NPA07_01490</name>
</gene>
<keyword evidence="2" id="KW-0472">Membrane</keyword>
<name>A0A3P8LAF9_9BACT</name>
<dbReference type="OrthoDB" id="403873at2"/>
<protein>
    <submittedName>
        <fullName evidence="4">Uncharacterized protein</fullName>
    </submittedName>
</protein>
<dbReference type="AlphaFoldDB" id="A0A3P8LAF9"/>
<sequence>MTQKNKKNLKISLGVLGSLVAIVSIGTIIGTSLDKSSYKNSINDINNKKKVFSEKNKELEDKHRTLNQKIDQLNIEATYKFELIKILQIYKKQISLNNELSNSLQKILNKHSKYRLGYHFGNATYIRKKVNANDQKFFYSQVKEAVDETNRIINISQVDFFLKEFDEVEEKVNKLLELKNSDNFIIKSMPNKSILFKQLEKALTKYKDEKEKLRFGGNREISADFCNAGARLIIEDKKIFEQKILAKFNEKITRNSISKSILSSTEIDTLSQISNISRAKYLKVCETLKRYFTVDGYVRDIEKIDRIMLLNNLASANENINEFNNELVALVTNSISSLKEKINASSILDANKLFDYSSQKNKYQLLFSKINELSTYSKNNNLLNIEKVIPLIEKSVDILNYEKGLNEKFVDFIENEIKQKILAFNKDITRILKIFKFENDWEKIIQFANMPRNNFSKLKDAGYVSERNKLIDLFINVKEIFSNLEQSASKMFAYGINRIKTFYNVYLTKKKELNNFNLLSLSYKELIQLEETSKSILAKNITHTFNEKKLTPFLDKLLTLNELIEVDTDIFNTIKKTINSNLSIFNNSVSKLKIDDSLLNDYKPLAQLSDASTIINLIQTENNFVNSLNTIIWSIDNTNDVVNLFTKIFDSISKINNEISKISQLKVQYETYLNNVSIEIKKKANEFAHLTSQNNKISNGIKVITNKIKQTLLDVNNRDEFTNKISLNQEKINSFVEKWIDIMNNYSAYCNLKIETDKLWNKCVEKGFVDSVVSSAEFFNSRHRSENIFNNLFSNLNSSVIDLNKEPDSSSAESALGFEEKLNRTLKGALK</sequence>
<dbReference type="RefSeq" id="WP_126117979.1">
    <property type="nucleotide sequence ID" value="NZ_CP101806.1"/>
</dbReference>
<reference evidence="3" key="2">
    <citation type="submission" date="2022-07" db="EMBL/GenBank/DDBJ databases">
        <title>Complete genome of Mycoplasma caviae type strain G122.</title>
        <authorList>
            <person name="Spergser J."/>
        </authorList>
    </citation>
    <scope>NUCLEOTIDE SEQUENCE</scope>
    <source>
        <strain evidence="3">G122</strain>
    </source>
</reference>
<keyword evidence="2" id="KW-0812">Transmembrane</keyword>